<dbReference type="Proteomes" id="UP000664534">
    <property type="component" value="Unassembled WGS sequence"/>
</dbReference>
<protein>
    <submittedName>
        <fullName evidence="1">Uncharacterized protein</fullName>
    </submittedName>
</protein>
<evidence type="ECO:0000313" key="1">
    <source>
        <dbReference type="EMBL" id="CAF9921627.1"/>
    </source>
</evidence>
<comment type="caution">
    <text evidence="1">The sequence shown here is derived from an EMBL/GenBank/DDBJ whole genome shotgun (WGS) entry which is preliminary data.</text>
</comment>
<sequence>MMQDKNFDIFPIENLVRLMVEYGADPSQRVVRNEDHIWWHERPKKLYSTTFHIYLSIDEPFKNTREQTLRLFVHHCNDFEATDSDGVGIQEWADSVDPEMGAFLR</sequence>
<dbReference type="AlphaFoldDB" id="A0A8H3FAB2"/>
<accession>A0A8H3FAB2</accession>
<keyword evidence="2" id="KW-1185">Reference proteome</keyword>
<name>A0A8H3FAB2_9LECA</name>
<reference evidence="1" key="1">
    <citation type="submission" date="2021-03" db="EMBL/GenBank/DDBJ databases">
        <authorList>
            <person name="Tagirdzhanova G."/>
        </authorList>
    </citation>
    <scope>NUCLEOTIDE SEQUENCE</scope>
</reference>
<dbReference type="EMBL" id="CAJPDT010000028">
    <property type="protein sequence ID" value="CAF9921627.1"/>
    <property type="molecule type" value="Genomic_DNA"/>
</dbReference>
<evidence type="ECO:0000313" key="2">
    <source>
        <dbReference type="Proteomes" id="UP000664534"/>
    </source>
</evidence>
<proteinExistence type="predicted"/>
<gene>
    <name evidence="1" type="ORF">IMSHALPRED_005223</name>
</gene>
<organism evidence="1 2">
    <name type="scientific">Imshaugia aleurites</name>
    <dbReference type="NCBI Taxonomy" id="172621"/>
    <lineage>
        <taxon>Eukaryota</taxon>
        <taxon>Fungi</taxon>
        <taxon>Dikarya</taxon>
        <taxon>Ascomycota</taxon>
        <taxon>Pezizomycotina</taxon>
        <taxon>Lecanoromycetes</taxon>
        <taxon>OSLEUM clade</taxon>
        <taxon>Lecanoromycetidae</taxon>
        <taxon>Lecanorales</taxon>
        <taxon>Lecanorineae</taxon>
        <taxon>Parmeliaceae</taxon>
        <taxon>Imshaugia</taxon>
    </lineage>
</organism>